<dbReference type="OrthoDB" id="82282at2157"/>
<dbReference type="Pfam" id="PF07760">
    <property type="entry name" value="DUF1616"/>
    <property type="match status" value="1"/>
</dbReference>
<dbReference type="PIRSF" id="PIRSF018671">
    <property type="entry name" value="UCP018671"/>
    <property type="match status" value="1"/>
</dbReference>
<reference evidence="4" key="1">
    <citation type="submission" date="2016-10" db="EMBL/GenBank/DDBJ databases">
        <authorList>
            <person name="Varghese N."/>
            <person name="Submissions S."/>
        </authorList>
    </citation>
    <scope>NUCLEOTIDE SEQUENCE [LARGE SCALE GENOMIC DNA]</scope>
    <source>
        <strain evidence="4">CGMCC 1.7736</strain>
    </source>
</reference>
<sequence>MVSRPDRAKTTDAGLVATFVDLVLAAALTAAVFGIAVTGASSSVLDPLHVVLGGLLVFVLPGYALTAALFPARSAPRSPADAPPDHPSVSSTERVVLSVGLSLAATPLTVLALNFTEFGIGRASVLNGLVVVAAVALVAATVRRATLPPHQRFRLSLSWLPNGSAGGLRAIPATNVLIAVFLLASAGLVGATLAEPQNGERYTEFYLLTDNGENGTLVADEYPARLDPVEPRSLYVGIANHEERTVEYTVVTELQRIETRDGERTVAAESELDRFTATLAAGEATRQQRELTTDSAVTGEQLRLIFLLYRGTPPETTTEANAYRSTHIWVNATAP</sequence>
<name>A0A1I6J4V8_9EURY</name>
<feature type="transmembrane region" description="Helical" evidence="1">
    <location>
        <begin position="48"/>
        <end position="70"/>
    </location>
</feature>
<keyword evidence="1" id="KW-0812">Transmembrane</keyword>
<evidence type="ECO:0000259" key="2">
    <source>
        <dbReference type="Pfam" id="PF07760"/>
    </source>
</evidence>
<protein>
    <submittedName>
        <fullName evidence="3">Uncharacterized membrane protein</fullName>
    </submittedName>
</protein>
<keyword evidence="4" id="KW-1185">Reference proteome</keyword>
<feature type="transmembrane region" description="Helical" evidence="1">
    <location>
        <begin position="125"/>
        <end position="142"/>
    </location>
</feature>
<dbReference type="EMBL" id="FOYT01000006">
    <property type="protein sequence ID" value="SFR73530.1"/>
    <property type="molecule type" value="Genomic_DNA"/>
</dbReference>
<proteinExistence type="predicted"/>
<evidence type="ECO:0000313" key="4">
    <source>
        <dbReference type="Proteomes" id="UP000198531"/>
    </source>
</evidence>
<dbReference type="STRING" id="553469.SAMN04487947_3997"/>
<feature type="transmembrane region" description="Helical" evidence="1">
    <location>
        <begin position="176"/>
        <end position="194"/>
    </location>
</feature>
<accession>A0A1I6J4V8</accession>
<gene>
    <name evidence="3" type="ORF">SAMN04487947_3997</name>
</gene>
<dbReference type="RefSeq" id="WP_089810979.1">
    <property type="nucleotide sequence ID" value="NZ_FOYT01000006.1"/>
</dbReference>
<dbReference type="InterPro" id="IPR014495">
    <property type="entry name" value="UCP018671"/>
</dbReference>
<evidence type="ECO:0000313" key="3">
    <source>
        <dbReference type="EMBL" id="SFR73530.1"/>
    </source>
</evidence>
<dbReference type="Proteomes" id="UP000198531">
    <property type="component" value="Unassembled WGS sequence"/>
</dbReference>
<feature type="domain" description="DUF1616" evidence="2">
    <location>
        <begin position="34"/>
        <end position="331"/>
    </location>
</feature>
<keyword evidence="1" id="KW-1133">Transmembrane helix</keyword>
<dbReference type="InterPro" id="IPR011674">
    <property type="entry name" value="DUF1616"/>
</dbReference>
<feature type="transmembrane region" description="Helical" evidence="1">
    <location>
        <begin position="12"/>
        <end position="36"/>
    </location>
</feature>
<organism evidence="3 4">
    <name type="scientific">Halogeometricum rufum</name>
    <dbReference type="NCBI Taxonomy" id="553469"/>
    <lineage>
        <taxon>Archaea</taxon>
        <taxon>Methanobacteriati</taxon>
        <taxon>Methanobacteriota</taxon>
        <taxon>Stenosarchaea group</taxon>
        <taxon>Halobacteria</taxon>
        <taxon>Halobacteriales</taxon>
        <taxon>Haloferacaceae</taxon>
        <taxon>Halogeometricum</taxon>
    </lineage>
</organism>
<dbReference type="AlphaFoldDB" id="A0A1I6J4V8"/>
<evidence type="ECO:0000256" key="1">
    <source>
        <dbReference type="SAM" id="Phobius"/>
    </source>
</evidence>
<keyword evidence="1" id="KW-0472">Membrane</keyword>